<dbReference type="PANTHER" id="PTHR40029">
    <property type="match status" value="1"/>
</dbReference>
<dbReference type="NCBIfam" id="NF003199">
    <property type="entry name" value="PRK04169.1-3"/>
    <property type="match status" value="1"/>
</dbReference>
<keyword evidence="2 10" id="KW-0808">Transferase</keyword>
<dbReference type="InterPro" id="IPR038597">
    <property type="entry name" value="GGGP/HepGP_synthase_sf"/>
</dbReference>
<keyword evidence="4 10" id="KW-0460">Magnesium</keyword>
<evidence type="ECO:0000256" key="9">
    <source>
        <dbReference type="ARBA" id="ARBA00066888"/>
    </source>
</evidence>
<evidence type="ECO:0000313" key="12">
    <source>
        <dbReference type="Proteomes" id="UP001139179"/>
    </source>
</evidence>
<evidence type="ECO:0000313" key="11">
    <source>
        <dbReference type="EMBL" id="MCM3715503.1"/>
    </source>
</evidence>
<dbReference type="Gene3D" id="3.20.20.390">
    <property type="entry name" value="FMN-linked oxidoreductases"/>
    <property type="match status" value="1"/>
</dbReference>
<dbReference type="InterPro" id="IPR039074">
    <property type="entry name" value="GGGP/HepGP_synthase_I"/>
</dbReference>
<dbReference type="EMBL" id="JAMBOL010000016">
    <property type="protein sequence ID" value="MCM3715503.1"/>
    <property type="molecule type" value="Genomic_DNA"/>
</dbReference>
<dbReference type="GO" id="GO:0046474">
    <property type="term" value="P:glycerophospholipid biosynthetic process"/>
    <property type="evidence" value="ECO:0007669"/>
    <property type="project" value="UniProtKB-UniRule"/>
</dbReference>
<keyword evidence="6 10" id="KW-0594">Phospholipid biosynthesis</keyword>
<feature type="binding site" evidence="10">
    <location>
        <position position="12"/>
    </location>
    <ligand>
        <name>sn-glycerol 1-phosphate</name>
        <dbReference type="ChEBI" id="CHEBI:57685"/>
    </ligand>
</feature>
<dbReference type="NCBIfam" id="NF003197">
    <property type="entry name" value="PRK04169.1-1"/>
    <property type="match status" value="1"/>
</dbReference>
<protein>
    <recommendedName>
        <fullName evidence="9 10">Heptaprenylglyceryl phosphate synthase</fullName>
        <shortName evidence="10">HepGP synthase</shortName>
        <ecNumber evidence="9 10">2.5.1.n9</ecNumber>
    </recommendedName>
    <alternativeName>
        <fullName evidence="10">Glycerol-1-phosphate heptaprenyltransferase</fullName>
    </alternativeName>
</protein>
<keyword evidence="12" id="KW-1185">Reference proteome</keyword>
<comment type="pathway">
    <text evidence="10">Membrane lipid metabolism; glycerophospholipid metabolism.</text>
</comment>
<feature type="binding site" evidence="10">
    <location>
        <position position="14"/>
    </location>
    <ligand>
        <name>Mg(2+)</name>
        <dbReference type="ChEBI" id="CHEBI:18420"/>
    </ligand>
</feature>
<accession>A0A9X2DS65</accession>
<proteinExistence type="inferred from homology"/>
<evidence type="ECO:0000256" key="5">
    <source>
        <dbReference type="ARBA" id="ARBA00023098"/>
    </source>
</evidence>
<dbReference type="CDD" id="cd02812">
    <property type="entry name" value="PcrB_like"/>
    <property type="match status" value="1"/>
</dbReference>
<evidence type="ECO:0000256" key="4">
    <source>
        <dbReference type="ARBA" id="ARBA00022842"/>
    </source>
</evidence>
<name>A0A9X2DS65_9BACI</name>
<comment type="similarity">
    <text evidence="10">Belongs to the GGGP/HepGP synthase family. Group I subfamily.</text>
</comment>
<dbReference type="FunFam" id="3.20.20.390:FF:000001">
    <property type="entry name" value="Heptaprenylglyceryl phosphate synthase"/>
    <property type="match status" value="1"/>
</dbReference>
<comment type="subunit">
    <text evidence="10">Homodimer.</text>
</comment>
<feature type="binding site" evidence="10">
    <location>
        <begin position="209"/>
        <end position="210"/>
    </location>
    <ligand>
        <name>sn-glycerol 1-phosphate</name>
        <dbReference type="ChEBI" id="CHEBI:57685"/>
    </ligand>
</feature>
<dbReference type="HAMAP" id="MF_00112">
    <property type="entry name" value="GGGP_HepGP_synthase"/>
    <property type="match status" value="1"/>
</dbReference>
<evidence type="ECO:0000256" key="6">
    <source>
        <dbReference type="ARBA" id="ARBA00023209"/>
    </source>
</evidence>
<dbReference type="NCBIfam" id="TIGR01768">
    <property type="entry name" value="GGGP-family"/>
    <property type="match status" value="1"/>
</dbReference>
<feature type="binding site" evidence="10">
    <location>
        <position position="40"/>
    </location>
    <ligand>
        <name>Mg(2+)</name>
        <dbReference type="ChEBI" id="CHEBI:18420"/>
    </ligand>
</feature>
<dbReference type="PANTHER" id="PTHR40029:SF2">
    <property type="entry name" value="HEPTAPRENYLGLYCERYL PHOSPHATE SYNTHASE"/>
    <property type="match status" value="1"/>
</dbReference>
<dbReference type="Pfam" id="PF01884">
    <property type="entry name" value="PcrB"/>
    <property type="match status" value="1"/>
</dbReference>
<keyword evidence="5 10" id="KW-0443">Lipid metabolism</keyword>
<dbReference type="AlphaFoldDB" id="A0A9X2DS65"/>
<feature type="binding site" evidence="10">
    <location>
        <begin position="159"/>
        <end position="164"/>
    </location>
    <ligand>
        <name>sn-glycerol 1-phosphate</name>
        <dbReference type="ChEBI" id="CHEBI:57685"/>
    </ligand>
</feature>
<evidence type="ECO:0000256" key="8">
    <source>
        <dbReference type="ARBA" id="ARBA00048318"/>
    </source>
</evidence>
<evidence type="ECO:0000256" key="7">
    <source>
        <dbReference type="ARBA" id="ARBA00023264"/>
    </source>
</evidence>
<evidence type="ECO:0000256" key="10">
    <source>
        <dbReference type="HAMAP-Rule" id="MF_00112"/>
    </source>
</evidence>
<organism evidence="11 12">
    <name type="scientific">Halalkalibacter oceani</name>
    <dbReference type="NCBI Taxonomy" id="1653776"/>
    <lineage>
        <taxon>Bacteria</taxon>
        <taxon>Bacillati</taxon>
        <taxon>Bacillota</taxon>
        <taxon>Bacilli</taxon>
        <taxon>Bacillales</taxon>
        <taxon>Bacillaceae</taxon>
        <taxon>Halalkalibacter</taxon>
    </lineage>
</organism>
<feature type="binding site" evidence="10">
    <location>
        <position position="189"/>
    </location>
    <ligand>
        <name>sn-glycerol 1-phosphate</name>
        <dbReference type="ChEBI" id="CHEBI:57685"/>
    </ligand>
</feature>
<comment type="cofactor">
    <cofactor evidence="10">
        <name>Mg(2+)</name>
        <dbReference type="ChEBI" id="CHEBI:18420"/>
    </cofactor>
</comment>
<evidence type="ECO:0000256" key="1">
    <source>
        <dbReference type="ARBA" id="ARBA00022516"/>
    </source>
</evidence>
<dbReference type="GO" id="GO:0120536">
    <property type="term" value="F:heptaprenylglyceryl phosphate synthase activity"/>
    <property type="evidence" value="ECO:0007669"/>
    <property type="project" value="UniProtKB-ARBA"/>
</dbReference>
<reference evidence="11" key="1">
    <citation type="submission" date="2022-05" db="EMBL/GenBank/DDBJ databases">
        <title>Comparative Genomics of Spacecraft Associated Microbes.</title>
        <authorList>
            <person name="Tran M.T."/>
            <person name="Wright A."/>
            <person name="Seuylemezian A."/>
            <person name="Eisen J."/>
            <person name="Coil D."/>
        </authorList>
    </citation>
    <scope>NUCLEOTIDE SEQUENCE</scope>
    <source>
        <strain evidence="11">214.1.1</strain>
    </source>
</reference>
<dbReference type="Proteomes" id="UP001139179">
    <property type="component" value="Unassembled WGS sequence"/>
</dbReference>
<comment type="function">
    <text evidence="10">Prenyltransferase that catalyzes in vivo the transfer of the heptaprenyl moiety of heptaprenyl pyrophosphate (HepPP; 35 carbon atoms) to the C3 hydroxyl of sn-glycerol-1-phosphate (G1P), producing heptaprenylglyceryl phosphate (HepGP). This reaction is an ether-bond-formation step in the biosynthesis of archaea-type G1P-based membrane lipids found in Bacillales.</text>
</comment>
<comment type="caution">
    <text evidence="10">Lacks conserved residue(s) required for the propagation of feature annotation.</text>
</comment>
<comment type="caution">
    <text evidence="11">The sequence shown here is derived from an EMBL/GenBank/DDBJ whole genome shotgun (WGS) entry which is preliminary data.</text>
</comment>
<sequence length="231" mass="25559">MLDYQEWRHVFKLDPNKEISDQDLEAVCESGTDGILLGGTDGVTLDKTLQLLARVRRFSVSCALEISNVESITPGFDYFFIPSVMNSSKVEWVLGHHHAAIKEFGPIMNWDEVVMEGYCVLNQEAKVAALTEANTDLSGEDIVAYARMAEKLYQFPVFYLEYSGVYGDVSIVEDVSRVLEKTRLFYGGGIQSPAQAREMAGLADTVVVGNLIYEDVGAALATVEAVKRTQK</sequence>
<keyword evidence="7 10" id="KW-1208">Phospholipid metabolism</keyword>
<dbReference type="EC" id="2.5.1.n9" evidence="9 10"/>
<evidence type="ECO:0000256" key="3">
    <source>
        <dbReference type="ARBA" id="ARBA00022723"/>
    </source>
</evidence>
<keyword evidence="3 10" id="KW-0479">Metal-binding</keyword>
<gene>
    <name evidence="10" type="primary">pcrB</name>
    <name evidence="11" type="ORF">M3202_15645</name>
</gene>
<dbReference type="SUPFAM" id="SSF51395">
    <property type="entry name" value="FMN-linked oxidoreductases"/>
    <property type="match status" value="1"/>
</dbReference>
<dbReference type="InterPro" id="IPR008205">
    <property type="entry name" value="GGGP_HepGP_synthase"/>
</dbReference>
<dbReference type="RefSeq" id="WP_251224241.1">
    <property type="nucleotide sequence ID" value="NZ_JAMBOL010000016.1"/>
</dbReference>
<keyword evidence="1 10" id="KW-0444">Lipid biosynthesis</keyword>
<comment type="catalytic activity">
    <reaction evidence="8 10">
        <text>sn-glycerol 1-phosphate + all-trans-heptaprenyl diphosphate = 3-heptaprenyl-sn-glycero-1-phosphate + diphosphate</text>
        <dbReference type="Rhea" id="RHEA:33495"/>
        <dbReference type="ChEBI" id="CHEBI:33019"/>
        <dbReference type="ChEBI" id="CHEBI:57685"/>
        <dbReference type="ChEBI" id="CHEBI:58206"/>
        <dbReference type="ChEBI" id="CHEBI:64781"/>
        <dbReference type="EC" id="2.5.1.n9"/>
    </reaction>
</comment>
<dbReference type="GO" id="GO:0000287">
    <property type="term" value="F:magnesium ion binding"/>
    <property type="evidence" value="ECO:0007669"/>
    <property type="project" value="UniProtKB-UniRule"/>
</dbReference>
<evidence type="ECO:0000256" key="2">
    <source>
        <dbReference type="ARBA" id="ARBA00022679"/>
    </source>
</evidence>